<dbReference type="EMBL" id="CAQQ02132641">
    <property type="status" value="NOT_ANNOTATED_CDS"/>
    <property type="molecule type" value="Genomic_DNA"/>
</dbReference>
<dbReference type="EMBL" id="CAQQ02132642">
    <property type="status" value="NOT_ANNOTATED_CDS"/>
    <property type="molecule type" value="Genomic_DNA"/>
</dbReference>
<evidence type="ECO:0000313" key="1">
    <source>
        <dbReference type="EnsemblMetazoa" id="MESCA002794-PA"/>
    </source>
</evidence>
<proteinExistence type="predicted"/>
<dbReference type="AlphaFoldDB" id="T1GHA4"/>
<reference evidence="2" key="1">
    <citation type="submission" date="2013-02" db="EMBL/GenBank/DDBJ databases">
        <authorList>
            <person name="Hughes D."/>
        </authorList>
    </citation>
    <scope>NUCLEOTIDE SEQUENCE</scope>
    <source>
        <strain>Durham</strain>
        <strain evidence="2">NC isolate 2 -- Noor lab</strain>
    </source>
</reference>
<dbReference type="Proteomes" id="UP000015102">
    <property type="component" value="Unassembled WGS sequence"/>
</dbReference>
<dbReference type="EnsemblMetazoa" id="MESCA002794-RA">
    <property type="protein sequence ID" value="MESCA002794-PA"/>
    <property type="gene ID" value="MESCA002794"/>
</dbReference>
<organism evidence="1 2">
    <name type="scientific">Megaselia scalaris</name>
    <name type="common">Humpbacked fly</name>
    <name type="synonym">Phora scalaris</name>
    <dbReference type="NCBI Taxonomy" id="36166"/>
    <lineage>
        <taxon>Eukaryota</taxon>
        <taxon>Metazoa</taxon>
        <taxon>Ecdysozoa</taxon>
        <taxon>Arthropoda</taxon>
        <taxon>Hexapoda</taxon>
        <taxon>Insecta</taxon>
        <taxon>Pterygota</taxon>
        <taxon>Neoptera</taxon>
        <taxon>Endopterygota</taxon>
        <taxon>Diptera</taxon>
        <taxon>Brachycera</taxon>
        <taxon>Muscomorpha</taxon>
        <taxon>Platypezoidea</taxon>
        <taxon>Phoridae</taxon>
        <taxon>Megaseliini</taxon>
        <taxon>Megaselia</taxon>
    </lineage>
</organism>
<evidence type="ECO:0000313" key="2">
    <source>
        <dbReference type="Proteomes" id="UP000015102"/>
    </source>
</evidence>
<reference evidence="1" key="2">
    <citation type="submission" date="2015-06" db="UniProtKB">
        <authorList>
            <consortium name="EnsemblMetazoa"/>
        </authorList>
    </citation>
    <scope>IDENTIFICATION</scope>
</reference>
<sequence length="62" mass="7243">MICQVPCLKREQNCCPNFLLPLFCHFEFQSKNNINGFEGQGVKVNSISKDIDYMHTRLINEH</sequence>
<keyword evidence="2" id="KW-1185">Reference proteome</keyword>
<dbReference type="HOGENOM" id="CLU_2906668_0_0_1"/>
<name>T1GHA4_MEGSC</name>
<protein>
    <submittedName>
        <fullName evidence="1">Uncharacterized protein</fullName>
    </submittedName>
</protein>
<dbReference type="EMBL" id="CAQQ02132643">
    <property type="status" value="NOT_ANNOTATED_CDS"/>
    <property type="molecule type" value="Genomic_DNA"/>
</dbReference>
<accession>T1GHA4</accession>